<evidence type="ECO:0000256" key="2">
    <source>
        <dbReference type="ARBA" id="ARBA00009347"/>
    </source>
</evidence>
<dbReference type="Gene3D" id="1.10.540.10">
    <property type="entry name" value="Acyl-CoA dehydrogenase/oxidase, N-terminal domain"/>
    <property type="match status" value="1"/>
</dbReference>
<dbReference type="InterPro" id="IPR013786">
    <property type="entry name" value="AcylCoA_DH/ox_N"/>
</dbReference>
<evidence type="ECO:0000259" key="8">
    <source>
        <dbReference type="Pfam" id="PF02770"/>
    </source>
</evidence>
<proteinExistence type="inferred from homology"/>
<evidence type="ECO:0000256" key="4">
    <source>
        <dbReference type="ARBA" id="ARBA00022827"/>
    </source>
</evidence>
<dbReference type="PANTHER" id="PTHR43292:SF3">
    <property type="entry name" value="ACYL-COA DEHYDROGENASE FADE29"/>
    <property type="match status" value="1"/>
</dbReference>
<dbReference type="Proteomes" id="UP000603200">
    <property type="component" value="Unassembled WGS sequence"/>
</dbReference>
<dbReference type="InterPro" id="IPR036250">
    <property type="entry name" value="AcylCo_DH-like_C"/>
</dbReference>
<dbReference type="EMBL" id="BOMN01000115">
    <property type="protein sequence ID" value="GIE25011.1"/>
    <property type="molecule type" value="Genomic_DNA"/>
</dbReference>
<feature type="domain" description="Acyl-CoA dehydrogenase/oxidase C-terminal" evidence="7">
    <location>
        <begin position="225"/>
        <end position="372"/>
    </location>
</feature>
<dbReference type="SUPFAM" id="SSF47203">
    <property type="entry name" value="Acyl-CoA dehydrogenase C-terminal domain-like"/>
    <property type="match status" value="1"/>
</dbReference>
<dbReference type="InterPro" id="IPR009100">
    <property type="entry name" value="AcylCoA_DH/oxidase_NM_dom_sf"/>
</dbReference>
<evidence type="ECO:0000256" key="6">
    <source>
        <dbReference type="RuleBase" id="RU362125"/>
    </source>
</evidence>
<keyword evidence="11" id="KW-1185">Reference proteome</keyword>
<sequence length="377" mass="40553">MTTGFRDDVRTLLEEDSVRSTVADIAAYPPGTEVALLDVYRRLGERGWLAPGWPVEYGGLGLGAVENAIVTEELTRAGIPDDVHVLCVDLVGMFLLHAGTAEQKARHLPALARGERLATVLFSEPEAGSDLAALRTTARRDGTGWRLRGSKIYNLKSQYGDFALCAARTTDSPVAMHGITLFLLPLRAPGVHIEPVPGMANDRFNLVVIDDVRLDDADVVGEPDNGWQLLNDMLQLERTGIDFHAKARRLLDQTIDRAAGQGLLDDPEWAGRLAELDATLRAGHALAWEQVHALAGGRPDPVTSAMAKWYTSEQIRPILTAGTELAGLGAALSAWDGTTGDDGTWEAALRMGPSHRLASGTSEVMLFLIATNGLGLL</sequence>
<dbReference type="SUPFAM" id="SSF56645">
    <property type="entry name" value="Acyl-CoA dehydrogenase NM domain-like"/>
    <property type="match status" value="1"/>
</dbReference>
<evidence type="ECO:0000313" key="11">
    <source>
        <dbReference type="Proteomes" id="UP000603200"/>
    </source>
</evidence>
<evidence type="ECO:0000259" key="9">
    <source>
        <dbReference type="Pfam" id="PF02771"/>
    </source>
</evidence>
<dbReference type="Gene3D" id="1.20.140.10">
    <property type="entry name" value="Butyryl-CoA Dehydrogenase, subunit A, domain 3"/>
    <property type="match status" value="1"/>
</dbReference>
<dbReference type="Gene3D" id="2.40.110.10">
    <property type="entry name" value="Butyryl-CoA Dehydrogenase, subunit A, domain 2"/>
    <property type="match status" value="1"/>
</dbReference>
<evidence type="ECO:0000313" key="10">
    <source>
        <dbReference type="EMBL" id="GIE25011.1"/>
    </source>
</evidence>
<comment type="similarity">
    <text evidence="2 6">Belongs to the acyl-CoA dehydrogenase family.</text>
</comment>
<dbReference type="InterPro" id="IPR037069">
    <property type="entry name" value="AcylCoA_DH/ox_N_sf"/>
</dbReference>
<reference evidence="10 11" key="1">
    <citation type="submission" date="2021-01" db="EMBL/GenBank/DDBJ databases">
        <title>Whole genome shotgun sequence of Actinoplanes humidus NBRC 14915.</title>
        <authorList>
            <person name="Komaki H."/>
            <person name="Tamura T."/>
        </authorList>
    </citation>
    <scope>NUCLEOTIDE SEQUENCE [LARGE SCALE GENOMIC DNA]</scope>
    <source>
        <strain evidence="10 11">NBRC 14915</strain>
    </source>
</reference>
<dbReference type="Pfam" id="PF02770">
    <property type="entry name" value="Acyl-CoA_dh_M"/>
    <property type="match status" value="1"/>
</dbReference>
<feature type="domain" description="Acyl-CoA oxidase/dehydrogenase middle" evidence="8">
    <location>
        <begin position="121"/>
        <end position="212"/>
    </location>
</feature>
<keyword evidence="4 6" id="KW-0274">FAD</keyword>
<name>A0ABQ4A2C5_9ACTN</name>
<dbReference type="Pfam" id="PF00441">
    <property type="entry name" value="Acyl-CoA_dh_1"/>
    <property type="match status" value="1"/>
</dbReference>
<comment type="cofactor">
    <cofactor evidence="1 6">
        <name>FAD</name>
        <dbReference type="ChEBI" id="CHEBI:57692"/>
    </cofactor>
</comment>
<dbReference type="Pfam" id="PF02771">
    <property type="entry name" value="Acyl-CoA_dh_N"/>
    <property type="match status" value="1"/>
</dbReference>
<evidence type="ECO:0000256" key="3">
    <source>
        <dbReference type="ARBA" id="ARBA00022630"/>
    </source>
</evidence>
<dbReference type="PANTHER" id="PTHR43292">
    <property type="entry name" value="ACYL-COA DEHYDROGENASE"/>
    <property type="match status" value="1"/>
</dbReference>
<dbReference type="InterPro" id="IPR009075">
    <property type="entry name" value="AcylCo_DH/oxidase_C"/>
</dbReference>
<evidence type="ECO:0000259" key="7">
    <source>
        <dbReference type="Pfam" id="PF00441"/>
    </source>
</evidence>
<organism evidence="10 11">
    <name type="scientific">Winogradskya humida</name>
    <dbReference type="NCBI Taxonomy" id="113566"/>
    <lineage>
        <taxon>Bacteria</taxon>
        <taxon>Bacillati</taxon>
        <taxon>Actinomycetota</taxon>
        <taxon>Actinomycetes</taxon>
        <taxon>Micromonosporales</taxon>
        <taxon>Micromonosporaceae</taxon>
        <taxon>Winogradskya</taxon>
    </lineage>
</organism>
<evidence type="ECO:0000256" key="1">
    <source>
        <dbReference type="ARBA" id="ARBA00001974"/>
    </source>
</evidence>
<gene>
    <name evidence="10" type="ORF">Ahu01nite_081130</name>
</gene>
<accession>A0ABQ4A2C5</accession>
<keyword evidence="5 6" id="KW-0560">Oxidoreductase</keyword>
<dbReference type="RefSeq" id="WP_203841988.1">
    <property type="nucleotide sequence ID" value="NZ_BAAATV010000015.1"/>
</dbReference>
<comment type="caution">
    <text evidence="10">The sequence shown here is derived from an EMBL/GenBank/DDBJ whole genome shotgun (WGS) entry which is preliminary data.</text>
</comment>
<dbReference type="InterPro" id="IPR046373">
    <property type="entry name" value="Acyl-CoA_Oxase/DH_mid-dom_sf"/>
</dbReference>
<evidence type="ECO:0000256" key="5">
    <source>
        <dbReference type="ARBA" id="ARBA00023002"/>
    </source>
</evidence>
<protein>
    <submittedName>
        <fullName evidence="10">Acyl-CoA dehydrogenase</fullName>
    </submittedName>
</protein>
<feature type="domain" description="Acyl-CoA dehydrogenase/oxidase N-terminal" evidence="9">
    <location>
        <begin position="5"/>
        <end position="115"/>
    </location>
</feature>
<dbReference type="InterPro" id="IPR006091">
    <property type="entry name" value="Acyl-CoA_Oxase/DH_mid-dom"/>
</dbReference>
<keyword evidence="3 6" id="KW-0285">Flavoprotein</keyword>
<dbReference type="InterPro" id="IPR052161">
    <property type="entry name" value="Mycobact_Acyl-CoA_DH"/>
</dbReference>